<evidence type="ECO:0000259" key="6">
    <source>
        <dbReference type="PROSITE" id="PS50043"/>
    </source>
</evidence>
<dbReference type="EMBL" id="CAJA01000042">
    <property type="protein sequence ID" value="CCH72121.1"/>
    <property type="molecule type" value="Genomic_DNA"/>
</dbReference>
<evidence type="ECO:0000256" key="3">
    <source>
        <dbReference type="ARBA" id="ARBA00023163"/>
    </source>
</evidence>
<feature type="transmembrane region" description="Helical" evidence="5">
    <location>
        <begin position="129"/>
        <end position="153"/>
    </location>
</feature>
<keyword evidence="2" id="KW-0238">DNA-binding</keyword>
<feature type="domain" description="HTH luxR-type" evidence="6">
    <location>
        <begin position="352"/>
        <end position="423"/>
    </location>
</feature>
<feature type="transmembrane region" description="Helical" evidence="5">
    <location>
        <begin position="268"/>
        <end position="288"/>
    </location>
</feature>
<evidence type="ECO:0000256" key="2">
    <source>
        <dbReference type="ARBA" id="ARBA00023125"/>
    </source>
</evidence>
<feature type="region of interest" description="Disordered" evidence="4">
    <location>
        <begin position="1"/>
        <end position="20"/>
    </location>
</feature>
<keyword evidence="3" id="KW-0804">Transcription</keyword>
<protein>
    <recommendedName>
        <fullName evidence="6">HTH luxR-type domain-containing protein</fullName>
    </recommendedName>
</protein>
<feature type="transmembrane region" description="Helical" evidence="5">
    <location>
        <begin position="165"/>
        <end position="185"/>
    </location>
</feature>
<feature type="transmembrane region" description="Helical" evidence="5">
    <location>
        <begin position="205"/>
        <end position="229"/>
    </location>
</feature>
<dbReference type="GO" id="GO:0003677">
    <property type="term" value="F:DNA binding"/>
    <property type="evidence" value="ECO:0007669"/>
    <property type="project" value="UniProtKB-KW"/>
</dbReference>
<organism evidence="7 8">
    <name type="scientific">Nostocoides australiense Ben110</name>
    <dbReference type="NCBI Taxonomy" id="1193182"/>
    <lineage>
        <taxon>Bacteria</taxon>
        <taxon>Bacillati</taxon>
        <taxon>Actinomycetota</taxon>
        <taxon>Actinomycetes</taxon>
        <taxon>Micrococcales</taxon>
        <taxon>Intrasporangiaceae</taxon>
        <taxon>Nostocoides</taxon>
    </lineage>
</organism>
<feature type="compositionally biased region" description="Polar residues" evidence="4">
    <location>
        <begin position="321"/>
        <end position="334"/>
    </location>
</feature>
<keyword evidence="5" id="KW-0812">Transmembrane</keyword>
<dbReference type="PANTHER" id="PTHR44688:SF16">
    <property type="entry name" value="DNA-BINDING TRANSCRIPTIONAL ACTIVATOR DEVR_DOSR"/>
    <property type="match status" value="1"/>
</dbReference>
<reference evidence="7 8" key="1">
    <citation type="journal article" date="2013" name="ISME J.">
        <title>A metabolic model for members of the genus Tetrasphaera involved in enhanced biological phosphorus removal.</title>
        <authorList>
            <person name="Kristiansen R."/>
            <person name="Nguyen H.T.T."/>
            <person name="Saunders A.M."/>
            <person name="Nielsen J.L."/>
            <person name="Wimmer R."/>
            <person name="Le V.Q."/>
            <person name="McIlroy S.J."/>
            <person name="Petrovski S."/>
            <person name="Seviour R.J."/>
            <person name="Calteau A."/>
            <person name="Nielsen K.L."/>
            <person name="Nielsen P.H."/>
        </authorList>
    </citation>
    <scope>NUCLEOTIDE SEQUENCE [LARGE SCALE GENOMIC DNA]</scope>
    <source>
        <strain evidence="7 8">Ben110</strain>
    </source>
</reference>
<feature type="transmembrane region" description="Helical" evidence="5">
    <location>
        <begin position="70"/>
        <end position="89"/>
    </location>
</feature>
<dbReference type="Pfam" id="PF00196">
    <property type="entry name" value="GerE"/>
    <property type="match status" value="1"/>
</dbReference>
<feature type="compositionally biased region" description="Basic and acidic residues" evidence="4">
    <location>
        <begin position="1"/>
        <end position="10"/>
    </location>
</feature>
<keyword evidence="5" id="KW-1133">Transmembrane helix</keyword>
<name>W6JUB5_9MICO</name>
<dbReference type="PRINTS" id="PR00038">
    <property type="entry name" value="HTHLUXR"/>
</dbReference>
<keyword evidence="8" id="KW-1185">Reference proteome</keyword>
<keyword evidence="1" id="KW-0805">Transcription regulation</keyword>
<evidence type="ECO:0000256" key="5">
    <source>
        <dbReference type="SAM" id="Phobius"/>
    </source>
</evidence>
<feature type="compositionally biased region" description="Low complexity" evidence="4">
    <location>
        <begin position="339"/>
        <end position="348"/>
    </location>
</feature>
<dbReference type="PANTHER" id="PTHR44688">
    <property type="entry name" value="DNA-BINDING TRANSCRIPTIONAL ACTIVATOR DEVR_DOSR"/>
    <property type="match status" value="1"/>
</dbReference>
<dbReference type="SMART" id="SM00421">
    <property type="entry name" value="HTH_LUXR"/>
    <property type="match status" value="1"/>
</dbReference>
<gene>
    <name evidence="7" type="ORF">BN11_1360009</name>
</gene>
<dbReference type="PROSITE" id="PS00622">
    <property type="entry name" value="HTH_LUXR_1"/>
    <property type="match status" value="1"/>
</dbReference>
<evidence type="ECO:0000256" key="4">
    <source>
        <dbReference type="SAM" id="MobiDB-lite"/>
    </source>
</evidence>
<dbReference type="InterPro" id="IPR016032">
    <property type="entry name" value="Sig_transdc_resp-reg_C-effctor"/>
</dbReference>
<feature type="transmembrane region" description="Helical" evidence="5">
    <location>
        <begin position="101"/>
        <end position="123"/>
    </location>
</feature>
<feature type="transmembrane region" description="Helical" evidence="5">
    <location>
        <begin position="38"/>
        <end position="58"/>
    </location>
</feature>
<dbReference type="Gene3D" id="1.10.10.10">
    <property type="entry name" value="Winged helix-like DNA-binding domain superfamily/Winged helix DNA-binding domain"/>
    <property type="match status" value="1"/>
</dbReference>
<sequence length="437" mass="44165">MWDGDEHRPGEWPGRTGGRTVMTSTVTVTRGLATRDGVTLPVVCVLLASLALALASGAEPVVVPATTWPVLVAMVVAVVALVAAIRALGGGWSDLRRLLTLLTVMVAAYPGVWALAVIVTGQAPNSTAAWATGVLAGIAHLPVVGAFSVVPLISVRYLGPGTGRSVLAAVFVLGAAAAATFVVFFDDFDPLRASALVPSAFGERVGMALNLCYLATVVLGPGMALLATWRSAADVAAARRLAMVAGSSLAGTLLVMVCGAVGGASILGAVVLLVGMYAALAVVVTGCVRSLATQLVGPAQTATSPMPGMLSMPPAERAAQDPSTAGPESTSAKSAPNDGPGRAPVATGAATTAGGLEVLTRRENEVMQLLADGLSNAGIAARLVLSERTVDAHLRSVFVKLELPQGPEHNRRVQAVNAFRAGATAAPADAPWTRASA</sequence>
<dbReference type="AlphaFoldDB" id="W6JUB5"/>
<evidence type="ECO:0000313" key="8">
    <source>
        <dbReference type="Proteomes" id="UP000035763"/>
    </source>
</evidence>
<dbReference type="STRING" id="1193182.BN11_1360009"/>
<keyword evidence="5" id="KW-0472">Membrane</keyword>
<dbReference type="CDD" id="cd06170">
    <property type="entry name" value="LuxR_C_like"/>
    <property type="match status" value="1"/>
</dbReference>
<comment type="caution">
    <text evidence="7">The sequence shown here is derived from an EMBL/GenBank/DDBJ whole genome shotgun (WGS) entry which is preliminary data.</text>
</comment>
<evidence type="ECO:0000256" key="1">
    <source>
        <dbReference type="ARBA" id="ARBA00023015"/>
    </source>
</evidence>
<dbReference type="InterPro" id="IPR000792">
    <property type="entry name" value="Tscrpt_reg_LuxR_C"/>
</dbReference>
<feature type="transmembrane region" description="Helical" evidence="5">
    <location>
        <begin position="241"/>
        <end position="262"/>
    </location>
</feature>
<proteinExistence type="predicted"/>
<evidence type="ECO:0000313" key="7">
    <source>
        <dbReference type="EMBL" id="CCH72121.1"/>
    </source>
</evidence>
<dbReference type="SUPFAM" id="SSF46894">
    <property type="entry name" value="C-terminal effector domain of the bipartite response regulators"/>
    <property type="match status" value="1"/>
</dbReference>
<dbReference type="GO" id="GO:0006355">
    <property type="term" value="P:regulation of DNA-templated transcription"/>
    <property type="evidence" value="ECO:0007669"/>
    <property type="project" value="InterPro"/>
</dbReference>
<dbReference type="Proteomes" id="UP000035763">
    <property type="component" value="Unassembled WGS sequence"/>
</dbReference>
<accession>W6JUB5</accession>
<dbReference type="PROSITE" id="PS50043">
    <property type="entry name" value="HTH_LUXR_2"/>
    <property type="match status" value="1"/>
</dbReference>
<dbReference type="InterPro" id="IPR036388">
    <property type="entry name" value="WH-like_DNA-bd_sf"/>
</dbReference>
<feature type="region of interest" description="Disordered" evidence="4">
    <location>
        <begin position="302"/>
        <end position="348"/>
    </location>
</feature>